<evidence type="ECO:0000256" key="1">
    <source>
        <dbReference type="SAM" id="MobiDB-lite"/>
    </source>
</evidence>
<comment type="caution">
    <text evidence="2">The sequence shown here is derived from an EMBL/GenBank/DDBJ whole genome shotgun (WGS) entry which is preliminary data.</text>
</comment>
<organism evidence="2 3">
    <name type="scientific">Streptomyces eurythermus</name>
    <dbReference type="NCBI Taxonomy" id="42237"/>
    <lineage>
        <taxon>Bacteria</taxon>
        <taxon>Bacillati</taxon>
        <taxon>Actinomycetota</taxon>
        <taxon>Actinomycetes</taxon>
        <taxon>Kitasatosporales</taxon>
        <taxon>Streptomycetaceae</taxon>
        <taxon>Streptomyces</taxon>
    </lineage>
</organism>
<accession>A0ABW6Z5G5</accession>
<evidence type="ECO:0000313" key="2">
    <source>
        <dbReference type="EMBL" id="MFF9886383.1"/>
    </source>
</evidence>
<dbReference type="Proteomes" id="UP001603418">
    <property type="component" value="Unassembled WGS sequence"/>
</dbReference>
<gene>
    <name evidence="2" type="ORF">ACF1HC_33010</name>
</gene>
<dbReference type="RefSeq" id="WP_157855685.1">
    <property type="nucleotide sequence ID" value="NZ_JBFACJ010000049.1"/>
</dbReference>
<name>A0ABW6Z5G5_9ACTN</name>
<keyword evidence="3" id="KW-1185">Reference proteome</keyword>
<reference evidence="2 3" key="1">
    <citation type="submission" date="2024-10" db="EMBL/GenBank/DDBJ databases">
        <title>The Natural Products Discovery Center: Release of the First 8490 Sequenced Strains for Exploring Actinobacteria Biosynthetic Diversity.</title>
        <authorList>
            <person name="Kalkreuter E."/>
            <person name="Kautsar S.A."/>
            <person name="Yang D."/>
            <person name="Bader C.D."/>
            <person name="Teijaro C.N."/>
            <person name="Fluegel L."/>
            <person name="Davis C.M."/>
            <person name="Simpson J.R."/>
            <person name="Lauterbach L."/>
            <person name="Steele A.D."/>
            <person name="Gui C."/>
            <person name="Meng S."/>
            <person name="Li G."/>
            <person name="Viehrig K."/>
            <person name="Ye F."/>
            <person name="Su P."/>
            <person name="Kiefer A.F."/>
            <person name="Nichols A."/>
            <person name="Cepeda A.J."/>
            <person name="Yan W."/>
            <person name="Fan B."/>
            <person name="Jiang Y."/>
            <person name="Adhikari A."/>
            <person name="Zheng C.-J."/>
            <person name="Schuster L."/>
            <person name="Cowan T.M."/>
            <person name="Smanski M.J."/>
            <person name="Chevrette M.G."/>
            <person name="De Carvalho L.P.S."/>
            <person name="Shen B."/>
        </authorList>
    </citation>
    <scope>NUCLEOTIDE SEQUENCE [LARGE SCALE GENOMIC DNA]</scope>
    <source>
        <strain evidence="2 3">NPDC013366</strain>
    </source>
</reference>
<dbReference type="EMBL" id="JBICBM010000020">
    <property type="protein sequence ID" value="MFF9886383.1"/>
    <property type="molecule type" value="Genomic_DNA"/>
</dbReference>
<protein>
    <submittedName>
        <fullName evidence="2">Uncharacterized protein</fullName>
    </submittedName>
</protein>
<sequence length="52" mass="5768">MAATMVSRKAPVPPASRQVLAELLQADPYAHPWPYDSDGRWTPPDEALTEHP</sequence>
<feature type="region of interest" description="Disordered" evidence="1">
    <location>
        <begin position="30"/>
        <end position="52"/>
    </location>
</feature>
<evidence type="ECO:0000313" key="3">
    <source>
        <dbReference type="Proteomes" id="UP001603418"/>
    </source>
</evidence>
<proteinExistence type="predicted"/>